<dbReference type="InterPro" id="IPR033248">
    <property type="entry name" value="Transketolase_C"/>
</dbReference>
<dbReference type="OrthoDB" id="9803371at2"/>
<dbReference type="STRING" id="34097.SAMN02745150_01083"/>
<dbReference type="InterPro" id="IPR005477">
    <property type="entry name" value="Dxylulose-5-P_synthase"/>
</dbReference>
<evidence type="ECO:0000256" key="10">
    <source>
        <dbReference type="HAMAP-Rule" id="MF_00315"/>
    </source>
</evidence>
<feature type="binding site" evidence="10">
    <location>
        <position position="75"/>
    </location>
    <ligand>
        <name>thiamine diphosphate</name>
        <dbReference type="ChEBI" id="CHEBI:58937"/>
    </ligand>
</feature>
<feature type="binding site" evidence="10">
    <location>
        <position position="147"/>
    </location>
    <ligand>
        <name>Mg(2+)</name>
        <dbReference type="ChEBI" id="CHEBI:18420"/>
    </ligand>
</feature>
<dbReference type="Gene3D" id="3.40.50.920">
    <property type="match status" value="1"/>
</dbReference>
<feature type="binding site" evidence="10">
    <location>
        <position position="176"/>
    </location>
    <ligand>
        <name>thiamine diphosphate</name>
        <dbReference type="ChEBI" id="CHEBI:58937"/>
    </ligand>
</feature>
<dbReference type="InterPro" id="IPR029061">
    <property type="entry name" value="THDP-binding"/>
</dbReference>
<evidence type="ECO:0000256" key="4">
    <source>
        <dbReference type="ARBA" id="ARBA00022679"/>
    </source>
</evidence>
<dbReference type="InterPro" id="IPR049557">
    <property type="entry name" value="Transketolase_CS"/>
</dbReference>
<dbReference type="SUPFAM" id="SSF52922">
    <property type="entry name" value="TK C-terminal domain-like"/>
    <property type="match status" value="1"/>
</dbReference>
<feature type="binding site" evidence="10">
    <location>
        <begin position="116"/>
        <end position="118"/>
    </location>
    <ligand>
        <name>thiamine diphosphate</name>
        <dbReference type="ChEBI" id="CHEBI:58937"/>
    </ligand>
</feature>
<keyword evidence="5 10" id="KW-0479">Metal-binding</keyword>
<dbReference type="Pfam" id="PF02779">
    <property type="entry name" value="Transket_pyr"/>
    <property type="match status" value="1"/>
</dbReference>
<dbReference type="GO" id="GO:0016114">
    <property type="term" value="P:terpenoid biosynthetic process"/>
    <property type="evidence" value="ECO:0007669"/>
    <property type="project" value="UniProtKB-UniRule"/>
</dbReference>
<feature type="binding site" evidence="10">
    <location>
        <begin position="148"/>
        <end position="149"/>
    </location>
    <ligand>
        <name>thiamine diphosphate</name>
        <dbReference type="ChEBI" id="CHEBI:58937"/>
    </ligand>
</feature>
<feature type="binding site" evidence="10">
    <location>
        <position position="287"/>
    </location>
    <ligand>
        <name>thiamine diphosphate</name>
        <dbReference type="ChEBI" id="CHEBI:58937"/>
    </ligand>
</feature>
<comment type="cofactor">
    <cofactor evidence="10">
        <name>thiamine diphosphate</name>
        <dbReference type="ChEBI" id="CHEBI:58937"/>
    </cofactor>
    <text evidence="10">Binds 1 thiamine pyrophosphate per subunit.</text>
</comment>
<evidence type="ECO:0000256" key="1">
    <source>
        <dbReference type="ARBA" id="ARBA00004980"/>
    </source>
</evidence>
<comment type="subunit">
    <text evidence="3 10">Homodimer.</text>
</comment>
<comment type="pathway">
    <text evidence="1 10">Metabolic intermediate biosynthesis; 1-deoxy-D-xylulose 5-phosphate biosynthesis; 1-deoxy-D-xylulose 5-phosphate from D-glyceraldehyde 3-phosphate and pyruvate: step 1/1.</text>
</comment>
<evidence type="ECO:0000256" key="6">
    <source>
        <dbReference type="ARBA" id="ARBA00022842"/>
    </source>
</evidence>
<dbReference type="Pfam" id="PF02780">
    <property type="entry name" value="Transketolase_C"/>
    <property type="match status" value="1"/>
</dbReference>
<keyword evidence="8 10" id="KW-0786">Thiamine pyrophosphate</keyword>
<dbReference type="PANTHER" id="PTHR43322">
    <property type="entry name" value="1-D-DEOXYXYLULOSE 5-PHOSPHATE SYNTHASE-RELATED"/>
    <property type="match status" value="1"/>
</dbReference>
<keyword evidence="6 10" id="KW-0460">Magnesium</keyword>
<comment type="similarity">
    <text evidence="2 10">Belongs to the transketolase family. DXPS subfamily.</text>
</comment>
<comment type="function">
    <text evidence="10">Catalyzes the acyloin condensation reaction between C atoms 2 and 3 of pyruvate and glyceraldehyde 3-phosphate to yield 1-deoxy-D-xylulose-5-phosphate (DXP).</text>
</comment>
<comment type="cofactor">
    <cofactor evidence="10">
        <name>Mg(2+)</name>
        <dbReference type="ChEBI" id="CHEBI:18420"/>
    </cofactor>
    <text evidence="10">Binds 1 Mg(2+) ion per subunit.</text>
</comment>
<dbReference type="RefSeq" id="WP_092319410.1">
    <property type="nucleotide sequence ID" value="NZ_FOKY01000012.1"/>
</dbReference>
<dbReference type="FunFam" id="3.40.50.970:FF:000005">
    <property type="entry name" value="1-deoxy-D-xylulose-5-phosphate synthase"/>
    <property type="match status" value="1"/>
</dbReference>
<dbReference type="EC" id="2.2.1.7" evidence="10"/>
<evidence type="ECO:0000313" key="13">
    <source>
        <dbReference type="Proteomes" id="UP000240042"/>
    </source>
</evidence>
<dbReference type="EMBL" id="FOKY01000012">
    <property type="protein sequence ID" value="SFB85702.1"/>
    <property type="molecule type" value="Genomic_DNA"/>
</dbReference>
<keyword evidence="7 10" id="KW-0784">Thiamine biosynthesis</keyword>
<dbReference type="GO" id="GO:0000287">
    <property type="term" value="F:magnesium ion binding"/>
    <property type="evidence" value="ECO:0007669"/>
    <property type="project" value="UniProtKB-UniRule"/>
</dbReference>
<dbReference type="HAMAP" id="MF_00315">
    <property type="entry name" value="DXP_synth"/>
    <property type="match status" value="1"/>
</dbReference>
<keyword evidence="4 10" id="KW-0808">Transferase</keyword>
<evidence type="ECO:0000256" key="9">
    <source>
        <dbReference type="ARBA" id="ARBA00023229"/>
    </source>
</evidence>
<evidence type="ECO:0000256" key="7">
    <source>
        <dbReference type="ARBA" id="ARBA00022977"/>
    </source>
</evidence>
<dbReference type="AlphaFoldDB" id="A0A1I1EGH2"/>
<reference evidence="13" key="1">
    <citation type="submission" date="2016-10" db="EMBL/GenBank/DDBJ databases">
        <authorList>
            <person name="Varghese N."/>
            <person name="Submissions S."/>
        </authorList>
    </citation>
    <scope>NUCLEOTIDE SEQUENCE [LARGE SCALE GENOMIC DNA]</scope>
    <source>
        <strain evidence="13">ATCC 43811</strain>
    </source>
</reference>
<dbReference type="NCBIfam" id="NF003933">
    <property type="entry name" value="PRK05444.2-2"/>
    <property type="match status" value="1"/>
</dbReference>
<sequence length="605" mass="67058">MAYKILNKIFSPQDIKYLAVDELSYLANDIREFLINNITQTGGHLAPNLGVVELTIALHYVFNSPEDSFIWDVGHQAYVHKILTGRKDLFPTLRTKNGLSGYPSPKESIHDVIHAGHSSTSVSLGVGIATAKKMSQNPSSTIAIIGDGAFTSGMVYEALNDASWRDIPLIIILNDNKMSISENVGGIAKHLDYLRTNKNYLQLKRKIYRILDKSRLGSWLKDAIFQTKSGIKKIIFRHHTIFDNLGVKYLGPFDGHDLIHLINLFSSIKNESGPILLHIITQKGLGHTKSENNPINFHGISAQDDSIALAGPQKTRSQTFGESIIQLAEQNPKIIAITAAMREGTGLAAFAKKFPDRFIDVGIAEQHAVTLAVGLATQGYKPIVAIYSTFLQRAYDQLIHDVGIGNYPVIFCLDRAGLVPADGKTHQGVFDIAFLRTIPNMTITAPLNQKELSMMLQFALEFHGPFAIRYPKDTEPDVDIQLPPIELGMGFEIKNGSDTVIVLLGSLIEETLNYLQKNNLSYAVYQLRFAKPVSEKVIEYLGNFSRIIIVEEGIQNGSVGEYLIHQLHALDPKLEVILKNIGDTFPDTDSREGLLDQYGFAPLKL</sequence>
<accession>A0A1I1EGH2</accession>
<dbReference type="Proteomes" id="UP000240042">
    <property type="component" value="Unassembled WGS sequence"/>
</dbReference>
<protein>
    <recommendedName>
        <fullName evidence="10">1-deoxy-D-xylulose-5-phosphate synthase</fullName>
        <ecNumber evidence="10">2.2.1.7</ecNumber>
    </recommendedName>
    <alternativeName>
        <fullName evidence="10">1-deoxyxylulose-5-phosphate synthase</fullName>
        <shortName evidence="10">DXP synthase</shortName>
        <shortName evidence="10">DXPS</shortName>
    </alternativeName>
</protein>
<dbReference type="CDD" id="cd02007">
    <property type="entry name" value="TPP_DXS"/>
    <property type="match status" value="1"/>
</dbReference>
<dbReference type="InterPro" id="IPR005475">
    <property type="entry name" value="Transketolase-like_Pyr-bd"/>
</dbReference>
<feature type="binding site" evidence="10">
    <location>
        <position position="365"/>
    </location>
    <ligand>
        <name>thiamine diphosphate</name>
        <dbReference type="ChEBI" id="CHEBI:58937"/>
    </ligand>
</feature>
<dbReference type="PANTHER" id="PTHR43322:SF5">
    <property type="entry name" value="1-DEOXY-D-XYLULOSE-5-PHOSPHATE SYNTHASE, CHLOROPLASTIC"/>
    <property type="match status" value="1"/>
</dbReference>
<evidence type="ECO:0000259" key="11">
    <source>
        <dbReference type="SMART" id="SM00861"/>
    </source>
</evidence>
<dbReference type="GO" id="GO:0008661">
    <property type="term" value="F:1-deoxy-D-xylulose-5-phosphate synthase activity"/>
    <property type="evidence" value="ECO:0007669"/>
    <property type="project" value="UniProtKB-UniRule"/>
</dbReference>
<evidence type="ECO:0000256" key="3">
    <source>
        <dbReference type="ARBA" id="ARBA00011738"/>
    </source>
</evidence>
<organism evidence="12 13">
    <name type="scientific">Brevinema andersonii</name>
    <dbReference type="NCBI Taxonomy" id="34097"/>
    <lineage>
        <taxon>Bacteria</taxon>
        <taxon>Pseudomonadati</taxon>
        <taxon>Spirochaetota</taxon>
        <taxon>Spirochaetia</taxon>
        <taxon>Brevinematales</taxon>
        <taxon>Brevinemataceae</taxon>
        <taxon>Brevinema</taxon>
    </lineage>
</organism>
<keyword evidence="13" id="KW-1185">Reference proteome</keyword>
<dbReference type="GO" id="GO:0019288">
    <property type="term" value="P:isopentenyl diphosphate biosynthetic process, methylerythritol 4-phosphate pathway"/>
    <property type="evidence" value="ECO:0007669"/>
    <property type="project" value="TreeGrafter"/>
</dbReference>
<dbReference type="PROSITE" id="PS00801">
    <property type="entry name" value="TRANSKETOLASE_1"/>
    <property type="match status" value="1"/>
</dbReference>
<dbReference type="UniPathway" id="UPA00064">
    <property type="reaction ID" value="UER00091"/>
</dbReference>
<dbReference type="CDD" id="cd07033">
    <property type="entry name" value="TPP_PYR_DXS_TK_like"/>
    <property type="match status" value="1"/>
</dbReference>
<dbReference type="SMART" id="SM00861">
    <property type="entry name" value="Transket_pyr"/>
    <property type="match status" value="1"/>
</dbReference>
<dbReference type="InterPro" id="IPR009014">
    <property type="entry name" value="Transketo_C/PFOR_II"/>
</dbReference>
<evidence type="ECO:0000256" key="8">
    <source>
        <dbReference type="ARBA" id="ARBA00023052"/>
    </source>
</evidence>
<dbReference type="GO" id="GO:0030976">
    <property type="term" value="F:thiamine pyrophosphate binding"/>
    <property type="evidence" value="ECO:0007669"/>
    <property type="project" value="UniProtKB-UniRule"/>
</dbReference>
<dbReference type="Gene3D" id="3.40.50.970">
    <property type="match status" value="2"/>
</dbReference>
<gene>
    <name evidence="10" type="primary">dxs</name>
    <name evidence="12" type="ORF">SAMN02745150_01083</name>
</gene>
<evidence type="ECO:0000256" key="2">
    <source>
        <dbReference type="ARBA" id="ARBA00011081"/>
    </source>
</evidence>
<proteinExistence type="inferred from homology"/>
<dbReference type="GO" id="GO:0009228">
    <property type="term" value="P:thiamine biosynthetic process"/>
    <property type="evidence" value="ECO:0007669"/>
    <property type="project" value="UniProtKB-UniRule"/>
</dbReference>
<feature type="binding site" evidence="10">
    <location>
        <position position="176"/>
    </location>
    <ligand>
        <name>Mg(2+)</name>
        <dbReference type="ChEBI" id="CHEBI:18420"/>
    </ligand>
</feature>
<dbReference type="SUPFAM" id="SSF52518">
    <property type="entry name" value="Thiamin diphosphate-binding fold (THDP-binding)"/>
    <property type="match status" value="2"/>
</dbReference>
<keyword evidence="9 10" id="KW-0414">Isoprene biosynthesis</keyword>
<evidence type="ECO:0000256" key="5">
    <source>
        <dbReference type="ARBA" id="ARBA00022723"/>
    </source>
</evidence>
<name>A0A1I1EGH2_BREAD</name>
<dbReference type="Pfam" id="PF13292">
    <property type="entry name" value="DXP_synthase_N"/>
    <property type="match status" value="1"/>
</dbReference>
<dbReference type="GO" id="GO:0005829">
    <property type="term" value="C:cytosol"/>
    <property type="evidence" value="ECO:0007669"/>
    <property type="project" value="TreeGrafter"/>
</dbReference>
<comment type="catalytic activity">
    <reaction evidence="10">
        <text>D-glyceraldehyde 3-phosphate + pyruvate + H(+) = 1-deoxy-D-xylulose 5-phosphate + CO2</text>
        <dbReference type="Rhea" id="RHEA:12605"/>
        <dbReference type="ChEBI" id="CHEBI:15361"/>
        <dbReference type="ChEBI" id="CHEBI:15378"/>
        <dbReference type="ChEBI" id="CHEBI:16526"/>
        <dbReference type="ChEBI" id="CHEBI:57792"/>
        <dbReference type="ChEBI" id="CHEBI:59776"/>
        <dbReference type="EC" id="2.2.1.7"/>
    </reaction>
</comment>
<feature type="domain" description="Transketolase-like pyrimidine-binding" evidence="11">
    <location>
        <begin position="314"/>
        <end position="477"/>
    </location>
</feature>
<dbReference type="NCBIfam" id="TIGR00204">
    <property type="entry name" value="dxs"/>
    <property type="match status" value="1"/>
</dbReference>
<evidence type="ECO:0000313" key="12">
    <source>
        <dbReference type="EMBL" id="SFB85702.1"/>
    </source>
</evidence>